<protein>
    <submittedName>
        <fullName evidence="5">Beta-glucosidase B</fullName>
        <ecNumber evidence="5">3.2.1.21</ecNumber>
    </submittedName>
</protein>
<evidence type="ECO:0000313" key="6">
    <source>
        <dbReference type="Proteomes" id="UP000679307"/>
    </source>
</evidence>
<accession>A0ABX8EN56</accession>
<name>A0ABX8EN56_9ACTN</name>
<gene>
    <name evidence="5" type="primary">bglB</name>
    <name evidence="5" type="ORF">ENKNEFLB_04373</name>
</gene>
<evidence type="ECO:0000256" key="3">
    <source>
        <dbReference type="ARBA" id="ARBA00023295"/>
    </source>
</evidence>
<dbReference type="EMBL" id="CP075371">
    <property type="protein sequence ID" value="QVT81954.1"/>
    <property type="molecule type" value="Genomic_DNA"/>
</dbReference>
<dbReference type="InterPro" id="IPR033132">
    <property type="entry name" value="GH_1_N_CS"/>
</dbReference>
<evidence type="ECO:0000256" key="2">
    <source>
        <dbReference type="ARBA" id="ARBA00022801"/>
    </source>
</evidence>
<dbReference type="PROSITE" id="PS00653">
    <property type="entry name" value="GLYCOSYL_HYDROL_F1_2"/>
    <property type="match status" value="1"/>
</dbReference>
<reference evidence="5 6" key="1">
    <citation type="submission" date="2021-05" db="EMBL/GenBank/DDBJ databases">
        <title>Complete genome of Nocardioides aquaticus KCTC 9944T isolated from meromictic and hypersaline Ekho Lake, Antarctica.</title>
        <authorList>
            <person name="Hwang K."/>
            <person name="Kim K.M."/>
            <person name="Choe H."/>
        </authorList>
    </citation>
    <scope>NUCLEOTIDE SEQUENCE [LARGE SCALE GENOMIC DNA]</scope>
    <source>
        <strain evidence="5 6">KCTC 9944</strain>
    </source>
</reference>
<dbReference type="EC" id="3.2.1.21" evidence="5"/>
<evidence type="ECO:0000313" key="5">
    <source>
        <dbReference type="EMBL" id="QVT81954.1"/>
    </source>
</evidence>
<comment type="similarity">
    <text evidence="1 4">Belongs to the glycosyl hydrolase 1 family.</text>
</comment>
<dbReference type="PANTHER" id="PTHR10353:SF36">
    <property type="entry name" value="LP05116P"/>
    <property type="match status" value="1"/>
</dbReference>
<organism evidence="5 6">
    <name type="scientific">Nocardioides aquaticus</name>
    <dbReference type="NCBI Taxonomy" id="160826"/>
    <lineage>
        <taxon>Bacteria</taxon>
        <taxon>Bacillati</taxon>
        <taxon>Actinomycetota</taxon>
        <taxon>Actinomycetes</taxon>
        <taxon>Propionibacteriales</taxon>
        <taxon>Nocardioidaceae</taxon>
        <taxon>Nocardioides</taxon>
    </lineage>
</organism>
<dbReference type="InterPro" id="IPR001360">
    <property type="entry name" value="Glyco_hydro_1"/>
</dbReference>
<keyword evidence="3 5" id="KW-0326">Glycosidase</keyword>
<dbReference type="Pfam" id="PF00232">
    <property type="entry name" value="Glyco_hydro_1"/>
    <property type="match status" value="1"/>
</dbReference>
<keyword evidence="2 5" id="KW-0378">Hydrolase</keyword>
<evidence type="ECO:0000256" key="1">
    <source>
        <dbReference type="ARBA" id="ARBA00010838"/>
    </source>
</evidence>
<dbReference type="GO" id="GO:0008422">
    <property type="term" value="F:beta-glucosidase activity"/>
    <property type="evidence" value="ECO:0007669"/>
    <property type="project" value="UniProtKB-EC"/>
</dbReference>
<keyword evidence="6" id="KW-1185">Reference proteome</keyword>
<evidence type="ECO:0000256" key="4">
    <source>
        <dbReference type="RuleBase" id="RU003690"/>
    </source>
</evidence>
<dbReference type="PANTHER" id="PTHR10353">
    <property type="entry name" value="GLYCOSYL HYDROLASE"/>
    <property type="match status" value="1"/>
</dbReference>
<proteinExistence type="inferred from homology"/>
<sequence length="442" mass="47416">MLPPGFRFGVTSSAYQVEGATDVDGRGASVWDTFARVPGVVADGTTGDVAAGHFGRVEEDAALLGRLGVDDYRFSVSWTRVQPDGRGPLEPRGLDFYDRLVDRVLEAGVSPVAVLHHHDLPQGLEDDGGWLNPETVHRFAEHASVVAGRLADRVAAWIPVYEPAVMGVLGYGSGAYAPGRALYFDGLWAAHHLLLGHGHATVALRAAGAREVGCANNHAPMWPASEDAADVGATKLFDSVWNGLYLEPMLLGRYPADLAPLMQDLVSPGDLAMIRQPLDFYGVNYDGPLRVAAAAEDAPAPWQVLEPIGHPTTDDGRAVVPDALREWLVVLRARFRAALPPILVTEVGCAVDAEPDAAGVVHDEARDGYHRAHLQAVAEAVRRGVDVRGYYARGLLDGFEWTAGHAHRYGFVHVDHATGARTPTVSFDRYAALIAAQPRHAG</sequence>
<dbReference type="Proteomes" id="UP000679307">
    <property type="component" value="Chromosome"/>
</dbReference>